<keyword evidence="3 7" id="KW-0812">Transmembrane</keyword>
<gene>
    <name evidence="9" type="ORF">L3049_20910</name>
</gene>
<dbReference type="InterPro" id="IPR002898">
    <property type="entry name" value="MotA_ExbB_proton_chnl"/>
</dbReference>
<name>A0ABT5VYH3_9BACT</name>
<keyword evidence="2" id="KW-1003">Cell membrane</keyword>
<accession>A0ABT5VYH3</accession>
<feature type="transmembrane region" description="Helical" evidence="7">
    <location>
        <begin position="47"/>
        <end position="71"/>
    </location>
</feature>
<evidence type="ECO:0000256" key="2">
    <source>
        <dbReference type="ARBA" id="ARBA00022475"/>
    </source>
</evidence>
<comment type="similarity">
    <text evidence="6">Belongs to the exbB/tolQ family.</text>
</comment>
<evidence type="ECO:0000256" key="4">
    <source>
        <dbReference type="ARBA" id="ARBA00022989"/>
    </source>
</evidence>
<keyword evidence="6" id="KW-0813">Transport</keyword>
<reference evidence="9 10" key="1">
    <citation type="submission" date="2022-01" db="EMBL/GenBank/DDBJ databases">
        <title>Labilibaculum sp. nov, a marine bacterium isolated from Antarctica.</title>
        <authorList>
            <person name="Dai W."/>
        </authorList>
    </citation>
    <scope>NUCLEOTIDE SEQUENCE [LARGE SCALE GENOMIC DNA]</scope>
    <source>
        <strain evidence="9 10">DW002</strain>
    </source>
</reference>
<keyword evidence="10" id="KW-1185">Reference proteome</keyword>
<comment type="caution">
    <text evidence="9">The sequence shown here is derived from an EMBL/GenBank/DDBJ whole genome shotgun (WGS) entry which is preliminary data.</text>
</comment>
<feature type="transmembrane region" description="Helical" evidence="7">
    <location>
        <begin position="91"/>
        <end position="116"/>
    </location>
</feature>
<dbReference type="Pfam" id="PF01618">
    <property type="entry name" value="MotA_ExbB"/>
    <property type="match status" value="1"/>
</dbReference>
<proteinExistence type="inferred from homology"/>
<organism evidence="9 10">
    <name type="scientific">Paralabilibaculum antarcticum</name>
    <dbReference type="NCBI Taxonomy" id="2912572"/>
    <lineage>
        <taxon>Bacteria</taxon>
        <taxon>Pseudomonadati</taxon>
        <taxon>Bacteroidota</taxon>
        <taxon>Bacteroidia</taxon>
        <taxon>Marinilabiliales</taxon>
        <taxon>Marinifilaceae</taxon>
        <taxon>Paralabilibaculum</taxon>
    </lineage>
</organism>
<sequence>MSHLFTRLHEGGPVFMYPLLLILILTLILIAKAFLKKGDVEKIIRLISSISLFAIVFGFLGQIVGLIGAFDSLQRTGGNVDPSVFAGGLEISLLVPAFGMSVFLIGRLGIILLIWAQKKETL</sequence>
<evidence type="ECO:0000256" key="1">
    <source>
        <dbReference type="ARBA" id="ARBA00004651"/>
    </source>
</evidence>
<evidence type="ECO:0000313" key="10">
    <source>
        <dbReference type="Proteomes" id="UP001528920"/>
    </source>
</evidence>
<feature type="transmembrane region" description="Helical" evidence="7">
    <location>
        <begin position="15"/>
        <end position="35"/>
    </location>
</feature>
<evidence type="ECO:0000259" key="8">
    <source>
        <dbReference type="Pfam" id="PF01618"/>
    </source>
</evidence>
<dbReference type="RefSeq" id="WP_275111790.1">
    <property type="nucleotide sequence ID" value="NZ_JAKJSC010000011.1"/>
</dbReference>
<feature type="domain" description="MotA/TolQ/ExbB proton channel" evidence="8">
    <location>
        <begin position="39"/>
        <end position="102"/>
    </location>
</feature>
<comment type="subcellular location">
    <subcellularLocation>
        <location evidence="1">Cell membrane</location>
        <topology evidence="1">Multi-pass membrane protein</topology>
    </subcellularLocation>
    <subcellularLocation>
        <location evidence="6">Membrane</location>
        <topology evidence="6">Multi-pass membrane protein</topology>
    </subcellularLocation>
</comment>
<dbReference type="EMBL" id="JAKJSC010000011">
    <property type="protein sequence ID" value="MDE5420459.1"/>
    <property type="molecule type" value="Genomic_DNA"/>
</dbReference>
<evidence type="ECO:0000256" key="5">
    <source>
        <dbReference type="ARBA" id="ARBA00023136"/>
    </source>
</evidence>
<evidence type="ECO:0000313" key="9">
    <source>
        <dbReference type="EMBL" id="MDE5420459.1"/>
    </source>
</evidence>
<evidence type="ECO:0000256" key="6">
    <source>
        <dbReference type="RuleBase" id="RU004057"/>
    </source>
</evidence>
<keyword evidence="4 7" id="KW-1133">Transmembrane helix</keyword>
<keyword evidence="6" id="KW-0653">Protein transport</keyword>
<keyword evidence="5 7" id="KW-0472">Membrane</keyword>
<evidence type="ECO:0000256" key="7">
    <source>
        <dbReference type="SAM" id="Phobius"/>
    </source>
</evidence>
<protein>
    <submittedName>
        <fullName evidence="9">MotA/TolQ/ExbB proton channel family protein</fullName>
    </submittedName>
</protein>
<evidence type="ECO:0000256" key="3">
    <source>
        <dbReference type="ARBA" id="ARBA00022692"/>
    </source>
</evidence>
<dbReference type="Proteomes" id="UP001528920">
    <property type="component" value="Unassembled WGS sequence"/>
</dbReference>